<evidence type="ECO:0008006" key="2">
    <source>
        <dbReference type="Google" id="ProtNLM"/>
    </source>
</evidence>
<accession>A0A6N2V940</accession>
<sequence>MGGTATSYTFPFMTDVDLGWMRGQLEKREVYGEDGWLVEADYMTYEECLLGVEAGGKAVQFNEYEFLFARDYLTTGRSRLAQETHEVYGDKGGALRTTKEYTYAPDYHKLVSEVKETASDGSGIVTKYYYPHDYTSTANAALQTMKDKHILLPVDVRSYKGGRLVSGEQTKYNAYGQPETAYRAETTAAEIAFNGNTPFTFTPYLWRTYDANRLLVSEETRENGLKYTYLWSYGNQYPVARIEGADYSDVTGWLSSASVGLPNTLTRPSDIESRLSSIRNALASKDVLVTTYTYLPQVGMTGMTDANGKTTGYVYDDYRRLSLVKNHESKAVMQYKYNLYD</sequence>
<gene>
    <name evidence="1" type="ORF">BILFYP9_02506</name>
</gene>
<protein>
    <recommendedName>
        <fullName evidence="2">RHS repeat-associated core domain-containing protein</fullName>
    </recommendedName>
</protein>
<organism evidence="1">
    <name type="scientific">Bacteroides intestinalis</name>
    <dbReference type="NCBI Taxonomy" id="329854"/>
    <lineage>
        <taxon>Bacteria</taxon>
        <taxon>Pseudomonadati</taxon>
        <taxon>Bacteroidota</taxon>
        <taxon>Bacteroidia</taxon>
        <taxon>Bacteroidales</taxon>
        <taxon>Bacteroidaceae</taxon>
        <taxon>Bacteroides</taxon>
    </lineage>
</organism>
<dbReference type="AlphaFoldDB" id="A0A6N2V940"/>
<name>A0A6N2V940_9BACE</name>
<proteinExistence type="predicted"/>
<dbReference type="EMBL" id="CACRSU010000025">
    <property type="protein sequence ID" value="VYT27175.1"/>
    <property type="molecule type" value="Genomic_DNA"/>
</dbReference>
<evidence type="ECO:0000313" key="1">
    <source>
        <dbReference type="EMBL" id="VYT27175.1"/>
    </source>
</evidence>
<reference evidence="1" key="1">
    <citation type="submission" date="2019-11" db="EMBL/GenBank/DDBJ databases">
        <authorList>
            <person name="Feng L."/>
        </authorList>
    </citation>
    <scope>NUCLEOTIDE SEQUENCE</scope>
    <source>
        <strain evidence="1">BintestinalisLFYP9</strain>
    </source>
</reference>